<keyword evidence="1" id="KW-0472">Membrane</keyword>
<reference evidence="2" key="1">
    <citation type="submission" date="2022-07" db="EMBL/GenBank/DDBJ databases">
        <title>Phylogenomic reconstructions and comparative analyses of Kickxellomycotina fungi.</title>
        <authorList>
            <person name="Reynolds N.K."/>
            <person name="Stajich J.E."/>
            <person name="Barry K."/>
            <person name="Grigoriev I.V."/>
            <person name="Crous P."/>
            <person name="Smith M.E."/>
        </authorList>
    </citation>
    <scope>NUCLEOTIDE SEQUENCE</scope>
    <source>
        <strain evidence="2">IMI 214461</strain>
    </source>
</reference>
<evidence type="ECO:0000313" key="3">
    <source>
        <dbReference type="Proteomes" id="UP001150907"/>
    </source>
</evidence>
<organism evidence="2 3">
    <name type="scientific">Coemansia thaxteri</name>
    <dbReference type="NCBI Taxonomy" id="2663907"/>
    <lineage>
        <taxon>Eukaryota</taxon>
        <taxon>Fungi</taxon>
        <taxon>Fungi incertae sedis</taxon>
        <taxon>Zoopagomycota</taxon>
        <taxon>Kickxellomycotina</taxon>
        <taxon>Kickxellomycetes</taxon>
        <taxon>Kickxellales</taxon>
        <taxon>Kickxellaceae</taxon>
        <taxon>Coemansia</taxon>
    </lineage>
</organism>
<keyword evidence="1" id="KW-1133">Transmembrane helix</keyword>
<dbReference type="EMBL" id="JANBQF010000140">
    <property type="protein sequence ID" value="KAJ2004679.1"/>
    <property type="molecule type" value="Genomic_DNA"/>
</dbReference>
<sequence length="358" mass="38087">MPVLSLVVSSATKCIPRPTPAIISLYPTRLGRLPDITAESVTSYTTLSTFASTSALSGCGEASTAIGVDRDATAVGENALVEAAAMGNGGGVIKRDTEGIYCTTGNCDKSRDWLTSVPNAAAAWAVGSIALIQSMLLLFVKMRRKSPGFFGGVLAMLELALSLYLRASVGYSSGRERAIYQASLFFNFLAGVELCHLLSVTVLGLGAHFDPRITVKQIFARTFSRLLSVCLVGLLVAAVVLMFDANPAHVSAGSHMVQAVLFAVLLVSVLMAVFAAQVTAIDGSVFYRRHFVAVIVPLLLVGVWAGYMVSRTFLPVDSVARTSEALLYGLNYAPLLLAGLTLIALDAPRLFDFDKFYR</sequence>
<protein>
    <submittedName>
        <fullName evidence="2">Uncharacterized protein</fullName>
    </submittedName>
</protein>
<feature type="transmembrane region" description="Helical" evidence="1">
    <location>
        <begin position="329"/>
        <end position="351"/>
    </location>
</feature>
<keyword evidence="3" id="KW-1185">Reference proteome</keyword>
<dbReference type="AlphaFoldDB" id="A0A9W8BD14"/>
<proteinExistence type="predicted"/>
<evidence type="ECO:0000256" key="1">
    <source>
        <dbReference type="SAM" id="Phobius"/>
    </source>
</evidence>
<feature type="transmembrane region" description="Helical" evidence="1">
    <location>
        <begin position="121"/>
        <end position="140"/>
    </location>
</feature>
<name>A0A9W8BD14_9FUNG</name>
<keyword evidence="1" id="KW-0812">Transmembrane</keyword>
<dbReference type="Proteomes" id="UP001150907">
    <property type="component" value="Unassembled WGS sequence"/>
</dbReference>
<accession>A0A9W8BD14</accession>
<feature type="transmembrane region" description="Helical" evidence="1">
    <location>
        <begin position="226"/>
        <end position="243"/>
    </location>
</feature>
<feature type="transmembrane region" description="Helical" evidence="1">
    <location>
        <begin position="290"/>
        <end position="309"/>
    </location>
</feature>
<feature type="transmembrane region" description="Helical" evidence="1">
    <location>
        <begin position="147"/>
        <end position="165"/>
    </location>
</feature>
<comment type="caution">
    <text evidence="2">The sequence shown here is derived from an EMBL/GenBank/DDBJ whole genome shotgun (WGS) entry which is preliminary data.</text>
</comment>
<feature type="transmembrane region" description="Helical" evidence="1">
    <location>
        <begin position="185"/>
        <end position="205"/>
    </location>
</feature>
<gene>
    <name evidence="2" type="ORF">H4R26_002373</name>
</gene>
<dbReference type="OrthoDB" id="5553747at2759"/>
<evidence type="ECO:0000313" key="2">
    <source>
        <dbReference type="EMBL" id="KAJ2004679.1"/>
    </source>
</evidence>
<feature type="transmembrane region" description="Helical" evidence="1">
    <location>
        <begin position="255"/>
        <end position="278"/>
    </location>
</feature>